<organism evidence="2 3">
    <name type="scientific">Trachymyrmex cornetzi</name>
    <dbReference type="NCBI Taxonomy" id="471704"/>
    <lineage>
        <taxon>Eukaryota</taxon>
        <taxon>Metazoa</taxon>
        <taxon>Ecdysozoa</taxon>
        <taxon>Arthropoda</taxon>
        <taxon>Hexapoda</taxon>
        <taxon>Insecta</taxon>
        <taxon>Pterygota</taxon>
        <taxon>Neoptera</taxon>
        <taxon>Endopterygota</taxon>
        <taxon>Hymenoptera</taxon>
        <taxon>Apocrita</taxon>
        <taxon>Aculeata</taxon>
        <taxon>Formicoidea</taxon>
        <taxon>Formicidae</taxon>
        <taxon>Myrmicinae</taxon>
        <taxon>Trachymyrmex</taxon>
    </lineage>
</organism>
<dbReference type="AlphaFoldDB" id="A0A195DCP2"/>
<feature type="region of interest" description="Disordered" evidence="1">
    <location>
        <begin position="95"/>
        <end position="120"/>
    </location>
</feature>
<proteinExistence type="predicted"/>
<sequence length="120" mass="13344">MSERTSESYNLPYTRAHYRNSPDRLGSGATIRCPTEKPASHGTGFRCTRVFVRLAVEPVAYRAHRFHRGLSHVKRAAAEQVSPREKEGEKWINFRNAAGSAPTEGSAGRGSIGRTEFSRP</sequence>
<evidence type="ECO:0000313" key="3">
    <source>
        <dbReference type="Proteomes" id="UP000078492"/>
    </source>
</evidence>
<name>A0A195DCP2_9HYME</name>
<evidence type="ECO:0000313" key="2">
    <source>
        <dbReference type="EMBL" id="KYN10607.1"/>
    </source>
</evidence>
<protein>
    <submittedName>
        <fullName evidence="2">Uncharacterized protein</fullName>
    </submittedName>
</protein>
<feature type="region of interest" description="Disordered" evidence="1">
    <location>
        <begin position="1"/>
        <end position="41"/>
    </location>
</feature>
<keyword evidence="3" id="KW-1185">Reference proteome</keyword>
<dbReference type="Proteomes" id="UP000078492">
    <property type="component" value="Unassembled WGS sequence"/>
</dbReference>
<gene>
    <name evidence="2" type="ORF">ALC57_17212</name>
</gene>
<reference evidence="2 3" key="1">
    <citation type="submission" date="2015-09" db="EMBL/GenBank/DDBJ databases">
        <title>Trachymyrmex cornetzi WGS genome.</title>
        <authorList>
            <person name="Nygaard S."/>
            <person name="Hu H."/>
            <person name="Boomsma J."/>
            <person name="Zhang G."/>
        </authorList>
    </citation>
    <scope>NUCLEOTIDE SEQUENCE [LARGE SCALE GENOMIC DNA]</scope>
    <source>
        <strain evidence="2">Tcor2-1</strain>
        <tissue evidence="2">Whole body</tissue>
    </source>
</reference>
<evidence type="ECO:0000256" key="1">
    <source>
        <dbReference type="SAM" id="MobiDB-lite"/>
    </source>
</evidence>
<accession>A0A195DCP2</accession>
<dbReference type="EMBL" id="KQ980989">
    <property type="protein sequence ID" value="KYN10607.1"/>
    <property type="molecule type" value="Genomic_DNA"/>
</dbReference>